<evidence type="ECO:0000259" key="3">
    <source>
        <dbReference type="Pfam" id="PF00107"/>
    </source>
</evidence>
<keyword evidence="2" id="KW-0560">Oxidoreductase</keyword>
<dbReference type="Pfam" id="PF00107">
    <property type="entry name" value="ADH_zinc_N"/>
    <property type="match status" value="1"/>
</dbReference>
<dbReference type="EMBL" id="WWBZ02000051">
    <property type="protein sequence ID" value="KAF4304335.1"/>
    <property type="molecule type" value="Genomic_DNA"/>
</dbReference>
<dbReference type="SUPFAM" id="SSF51735">
    <property type="entry name" value="NAD(P)-binding Rossmann-fold domains"/>
    <property type="match status" value="1"/>
</dbReference>
<reference evidence="4" key="1">
    <citation type="submission" date="2020-04" db="EMBL/GenBank/DDBJ databases">
        <title>Genome Assembly and Annotation of Botryosphaeria dothidea sdau 11-99, a Latent Pathogen of Apple Fruit Ring Rot in China.</title>
        <authorList>
            <person name="Yu C."/>
            <person name="Diao Y."/>
            <person name="Lu Q."/>
            <person name="Zhao J."/>
            <person name="Cui S."/>
            <person name="Peng C."/>
            <person name="He B."/>
            <person name="Liu H."/>
        </authorList>
    </citation>
    <scope>NUCLEOTIDE SEQUENCE [LARGE SCALE GENOMIC DNA]</scope>
    <source>
        <strain evidence="4">Sdau11-99</strain>
    </source>
</reference>
<dbReference type="InterPro" id="IPR036291">
    <property type="entry name" value="NAD(P)-bd_dom_sf"/>
</dbReference>
<dbReference type="InterPro" id="IPR011032">
    <property type="entry name" value="GroES-like_sf"/>
</dbReference>
<keyword evidence="5" id="KW-1185">Reference proteome</keyword>
<accession>A0A8H4IND4</accession>
<evidence type="ECO:0000256" key="2">
    <source>
        <dbReference type="ARBA" id="ARBA00023002"/>
    </source>
</evidence>
<sequence>MGSNTTNNVAIWVNAEANLEMPRHSSNTVAGYDFSGKVVQAGPGSKYRAGDWIAGCAPASIGRPAEYGTHQNYLIAMDLLSFPISENLPLDHATCLGVSARTAADAFFNLLQYPLPGEASPETEQPPLLVWGGASSLGFITIQFAKAIGVRHIFTTASPENHADLKELGATHTFDYKDPDVVSKITDTAARADLSLERIFDAVGNPQQKTADTAVQCGTESPIFVSSTVHPRAQMPIATAELPFKIQLPGTDKIITPPVRPEAGPKIAKALEWIRKSYGDQFRIPKVEVVGGSVQENLKYLQEKCAQGAKFRKVCFKHPFEA</sequence>
<gene>
    <name evidence="4" type="ORF">GTA08_BOTSDO08130</name>
</gene>
<dbReference type="Gene3D" id="3.90.180.10">
    <property type="entry name" value="Medium-chain alcohol dehydrogenases, catalytic domain"/>
    <property type="match status" value="1"/>
</dbReference>
<name>A0A8H4IND4_9PEZI</name>
<dbReference type="InterPro" id="IPR013149">
    <property type="entry name" value="ADH-like_C"/>
</dbReference>
<dbReference type="PANTHER" id="PTHR45348:SF7">
    <property type="entry name" value="ZINC BINDING OXIDOREDUCTASE, PUTATIVE-RELATED"/>
    <property type="match status" value="1"/>
</dbReference>
<evidence type="ECO:0000256" key="1">
    <source>
        <dbReference type="ARBA" id="ARBA00008072"/>
    </source>
</evidence>
<dbReference type="SUPFAM" id="SSF50129">
    <property type="entry name" value="GroES-like"/>
    <property type="match status" value="1"/>
</dbReference>
<dbReference type="OrthoDB" id="10257049at2759"/>
<evidence type="ECO:0000313" key="5">
    <source>
        <dbReference type="Proteomes" id="UP000572817"/>
    </source>
</evidence>
<organism evidence="4 5">
    <name type="scientific">Botryosphaeria dothidea</name>
    <dbReference type="NCBI Taxonomy" id="55169"/>
    <lineage>
        <taxon>Eukaryota</taxon>
        <taxon>Fungi</taxon>
        <taxon>Dikarya</taxon>
        <taxon>Ascomycota</taxon>
        <taxon>Pezizomycotina</taxon>
        <taxon>Dothideomycetes</taxon>
        <taxon>Dothideomycetes incertae sedis</taxon>
        <taxon>Botryosphaeriales</taxon>
        <taxon>Botryosphaeriaceae</taxon>
        <taxon>Botryosphaeria</taxon>
    </lineage>
</organism>
<dbReference type="Gene3D" id="3.40.50.720">
    <property type="entry name" value="NAD(P)-binding Rossmann-like Domain"/>
    <property type="match status" value="1"/>
</dbReference>
<comment type="similarity">
    <text evidence="1">Belongs to the zinc-containing alcohol dehydrogenase family.</text>
</comment>
<comment type="caution">
    <text evidence="4">The sequence shown here is derived from an EMBL/GenBank/DDBJ whole genome shotgun (WGS) entry which is preliminary data.</text>
</comment>
<protein>
    <submittedName>
        <fullName evidence="4">Alcohol dehydrogenase superfamily zinc-containing</fullName>
    </submittedName>
</protein>
<dbReference type="InterPro" id="IPR047122">
    <property type="entry name" value="Trans-enoyl_RdTase-like"/>
</dbReference>
<evidence type="ECO:0000313" key="4">
    <source>
        <dbReference type="EMBL" id="KAF4304335.1"/>
    </source>
</evidence>
<feature type="domain" description="Alcohol dehydrogenase-like C-terminal" evidence="3">
    <location>
        <begin position="137"/>
        <end position="217"/>
    </location>
</feature>
<proteinExistence type="inferred from homology"/>
<dbReference type="Proteomes" id="UP000572817">
    <property type="component" value="Unassembled WGS sequence"/>
</dbReference>
<dbReference type="GO" id="GO:0016651">
    <property type="term" value="F:oxidoreductase activity, acting on NAD(P)H"/>
    <property type="evidence" value="ECO:0007669"/>
    <property type="project" value="InterPro"/>
</dbReference>
<dbReference type="AlphaFoldDB" id="A0A8H4IND4"/>
<dbReference type="PANTHER" id="PTHR45348">
    <property type="entry name" value="HYPOTHETICAL OXIDOREDUCTASE (EUROFUNG)"/>
    <property type="match status" value="1"/>
</dbReference>